<dbReference type="EMBL" id="SDAM02000067">
    <property type="protein sequence ID" value="KAH6832633.1"/>
    <property type="molecule type" value="Genomic_DNA"/>
</dbReference>
<gene>
    <name evidence="2" type="ORF">C2S53_006420</name>
</gene>
<feature type="compositionally biased region" description="Polar residues" evidence="1">
    <location>
        <begin position="67"/>
        <end position="78"/>
    </location>
</feature>
<dbReference type="AlphaFoldDB" id="A0AAD4JF25"/>
<sequence>MGQLVFKLKVLPPNDEAMVKLATNELSEPRASEKITYYHLIPEYKTEESVYNAVKRSGKGKYDNVETAPSNSAMEKAL</sequence>
<accession>A0AAD4JF25</accession>
<protein>
    <submittedName>
        <fullName evidence="2">FASCICLIN-like arabinogalactan protein 16</fullName>
    </submittedName>
</protein>
<reference evidence="2 3" key="1">
    <citation type="journal article" date="2021" name="Nat. Commun.">
        <title>Incipient diploidization of the medicinal plant Perilla within 10,000 years.</title>
        <authorList>
            <person name="Zhang Y."/>
            <person name="Shen Q."/>
            <person name="Leng L."/>
            <person name="Zhang D."/>
            <person name="Chen S."/>
            <person name="Shi Y."/>
            <person name="Ning Z."/>
            <person name="Chen S."/>
        </authorList>
    </citation>
    <scope>NUCLEOTIDE SEQUENCE [LARGE SCALE GENOMIC DNA]</scope>
    <source>
        <strain evidence="3">cv. PC099</strain>
    </source>
</reference>
<keyword evidence="3" id="KW-1185">Reference proteome</keyword>
<evidence type="ECO:0000313" key="2">
    <source>
        <dbReference type="EMBL" id="KAH6832633.1"/>
    </source>
</evidence>
<dbReference type="PANTHER" id="PTHR32499:SF3">
    <property type="entry name" value="FASCICLIN-LIKE ARABINOGALACTAN PROTEIN 16"/>
    <property type="match status" value="1"/>
</dbReference>
<dbReference type="PANTHER" id="PTHR32499">
    <property type="entry name" value="FASCICLIN-LIKE ARABINOGALACTAN PROTEIN 16"/>
    <property type="match status" value="1"/>
</dbReference>
<organism evidence="2 3">
    <name type="scientific">Perilla frutescens var. hirtella</name>
    <name type="common">Perilla citriodora</name>
    <name type="synonym">Perilla setoyensis</name>
    <dbReference type="NCBI Taxonomy" id="608512"/>
    <lineage>
        <taxon>Eukaryota</taxon>
        <taxon>Viridiplantae</taxon>
        <taxon>Streptophyta</taxon>
        <taxon>Embryophyta</taxon>
        <taxon>Tracheophyta</taxon>
        <taxon>Spermatophyta</taxon>
        <taxon>Magnoliopsida</taxon>
        <taxon>eudicotyledons</taxon>
        <taxon>Gunneridae</taxon>
        <taxon>Pentapetalae</taxon>
        <taxon>asterids</taxon>
        <taxon>lamiids</taxon>
        <taxon>Lamiales</taxon>
        <taxon>Lamiaceae</taxon>
        <taxon>Nepetoideae</taxon>
        <taxon>Elsholtzieae</taxon>
        <taxon>Perilla</taxon>
    </lineage>
</organism>
<evidence type="ECO:0000256" key="1">
    <source>
        <dbReference type="SAM" id="MobiDB-lite"/>
    </source>
</evidence>
<evidence type="ECO:0000313" key="3">
    <source>
        <dbReference type="Proteomes" id="UP001190926"/>
    </source>
</evidence>
<feature type="region of interest" description="Disordered" evidence="1">
    <location>
        <begin position="58"/>
        <end position="78"/>
    </location>
</feature>
<comment type="caution">
    <text evidence="2">The sequence shown here is derived from an EMBL/GenBank/DDBJ whole genome shotgun (WGS) entry which is preliminary data.</text>
</comment>
<name>A0AAD4JF25_PERFH</name>
<proteinExistence type="predicted"/>
<dbReference type="InterPro" id="IPR044654">
    <property type="entry name" value="FLA15/16/17/18"/>
</dbReference>
<dbReference type="Proteomes" id="UP001190926">
    <property type="component" value="Unassembled WGS sequence"/>
</dbReference>